<keyword evidence="1" id="KW-0732">Signal</keyword>
<dbReference type="InterPro" id="IPR036116">
    <property type="entry name" value="FN3_sf"/>
</dbReference>
<evidence type="ECO:0000313" key="4">
    <source>
        <dbReference type="Proteomes" id="UP001301769"/>
    </source>
</evidence>
<proteinExistence type="predicted"/>
<dbReference type="Gene3D" id="2.60.40.10">
    <property type="entry name" value="Immunoglobulins"/>
    <property type="match status" value="1"/>
</dbReference>
<accession>A0AAN6Y0V8</accession>
<dbReference type="Pfam" id="PF13472">
    <property type="entry name" value="Lipase_GDSL_2"/>
    <property type="match status" value="1"/>
</dbReference>
<dbReference type="SUPFAM" id="SSF52266">
    <property type="entry name" value="SGNH hydrolase"/>
    <property type="match status" value="1"/>
</dbReference>
<dbReference type="InterPro" id="IPR013783">
    <property type="entry name" value="Ig-like_fold"/>
</dbReference>
<dbReference type="PANTHER" id="PTHR30383">
    <property type="entry name" value="THIOESTERASE 1/PROTEASE 1/LYSOPHOSPHOLIPASE L1"/>
    <property type="match status" value="1"/>
</dbReference>
<feature type="chain" id="PRO_5042989966" description="Fibronectin type-III domain-containing protein" evidence="1">
    <location>
        <begin position="20"/>
        <end position="790"/>
    </location>
</feature>
<dbReference type="InterPro" id="IPR051532">
    <property type="entry name" value="Ester_Hydrolysis_Enzymes"/>
</dbReference>
<dbReference type="SUPFAM" id="SSF49265">
    <property type="entry name" value="Fibronectin type III"/>
    <property type="match status" value="1"/>
</dbReference>
<dbReference type="GO" id="GO:0004622">
    <property type="term" value="F:phosphatidylcholine lysophospholipase activity"/>
    <property type="evidence" value="ECO:0007669"/>
    <property type="project" value="TreeGrafter"/>
</dbReference>
<feature type="signal peptide" evidence="1">
    <location>
        <begin position="1"/>
        <end position="19"/>
    </location>
</feature>
<feature type="domain" description="Fibronectin type-III" evidence="2">
    <location>
        <begin position="640"/>
        <end position="717"/>
    </location>
</feature>
<dbReference type="CDD" id="cd00063">
    <property type="entry name" value="FN3"/>
    <property type="match status" value="1"/>
</dbReference>
<dbReference type="Proteomes" id="UP001301769">
    <property type="component" value="Unassembled WGS sequence"/>
</dbReference>
<gene>
    <name evidence="3" type="ORF">QBC37DRAFT_450660</name>
</gene>
<evidence type="ECO:0000256" key="1">
    <source>
        <dbReference type="SAM" id="SignalP"/>
    </source>
</evidence>
<dbReference type="EMBL" id="MU858209">
    <property type="protein sequence ID" value="KAK4209311.1"/>
    <property type="molecule type" value="Genomic_DNA"/>
</dbReference>
<protein>
    <recommendedName>
        <fullName evidence="2">Fibronectin type-III domain-containing protein</fullName>
    </recommendedName>
</protein>
<evidence type="ECO:0000259" key="2">
    <source>
        <dbReference type="SMART" id="SM00060"/>
    </source>
</evidence>
<dbReference type="InterPro" id="IPR003961">
    <property type="entry name" value="FN3_dom"/>
</dbReference>
<dbReference type="InterPro" id="IPR013830">
    <property type="entry name" value="SGNH_hydro"/>
</dbReference>
<comment type="caution">
    <text evidence="3">The sequence shown here is derived from an EMBL/GenBank/DDBJ whole genome shotgun (WGS) entry which is preliminary data.</text>
</comment>
<name>A0AAN6Y0V8_9PEZI</name>
<sequence>MKVLTSCLALFIFLWPAVASSGDIRPPDTPMGGKLVTDPKMLSTLMALHEDSFKKQWQDLQIPVRSHGEATHQVGSHDKRIFHLFGLGGFALVEVFGAALDLVGSWVSQIALMFQGGDDAIWDDPDYCRVDFETWAGHRGTFKTWRRGNTGGQDVTPPPPNHNIAWNNPTTTSPPVMQFWDTHLGYYSIQFTATKEVAWSGIPGTRVCLMEGICNPQYVFYRSGYTIVLNKWQSQGVVAECQYTGDCKGVCKSHIRDQFSQGGMVWGGKCAVPCKEDGGDGLPQTQLPKPKFMVVGDSISHGMEWDFTWRWRLFYWIRNVIGRDPKFVGPLTGTLGPVPERFTRPMPPLFPGEAATEDTSGILGFYHDLVPGEFRIQGQAAEWGQQAAQTKATIEAWVREHKPDYLLVLLGFNDLGWWVSGPDDLVGNMGGLVENARRGQPNITILIDNVVHRTFINGRQDLVDNTNRYNQLLRERMGSWHRWGSPLLYVDVNTNYNCRSHGGCPDAYDGLHPNAMGEYHIAQSFAQALKQHFGFIGDDFPVSPSPEPRIVSTPPNVGTPSFPEGLLTSWNIAKNNRGYIIRTRLQGMTSWWSEGPVSPNSYASWNTWVLTGQTWETQVCTRADGTDGDEPGAFIGRGAPTPSGNLNAVNIDPTTVRLTWSTSASASGYGVYVYTSAWAPHGEGTYVAGTTHSIGFLFPGTWNYRYCVTAFNGNLESSRTAVCIVPPVYPGFRKRDVAVGNGTRVANASAVYYDSRAMMADSTLQILAKQLLIKEASEDATIAVVPEETV</sequence>
<reference evidence="3" key="2">
    <citation type="submission" date="2023-05" db="EMBL/GenBank/DDBJ databases">
        <authorList>
            <consortium name="Lawrence Berkeley National Laboratory"/>
            <person name="Steindorff A."/>
            <person name="Hensen N."/>
            <person name="Bonometti L."/>
            <person name="Westerberg I."/>
            <person name="Brannstrom I.O."/>
            <person name="Guillou S."/>
            <person name="Cros-Aarteil S."/>
            <person name="Calhoun S."/>
            <person name="Haridas S."/>
            <person name="Kuo A."/>
            <person name="Mondo S."/>
            <person name="Pangilinan J."/>
            <person name="Riley R."/>
            <person name="Labutti K."/>
            <person name="Andreopoulos B."/>
            <person name="Lipzen A."/>
            <person name="Chen C."/>
            <person name="Yanf M."/>
            <person name="Daum C."/>
            <person name="Ng V."/>
            <person name="Clum A."/>
            <person name="Ohm R."/>
            <person name="Martin F."/>
            <person name="Silar P."/>
            <person name="Natvig D."/>
            <person name="Lalanne C."/>
            <person name="Gautier V."/>
            <person name="Ament-Velasquez S.L."/>
            <person name="Kruys A."/>
            <person name="Hutchinson M.I."/>
            <person name="Powell A.J."/>
            <person name="Barry K."/>
            <person name="Miller A.N."/>
            <person name="Grigoriev I.V."/>
            <person name="Debuchy R."/>
            <person name="Gladieux P."/>
            <person name="Thoren M.H."/>
            <person name="Johannesson H."/>
        </authorList>
    </citation>
    <scope>NUCLEOTIDE SEQUENCE</scope>
    <source>
        <strain evidence="3">PSN293</strain>
    </source>
</reference>
<evidence type="ECO:0000313" key="3">
    <source>
        <dbReference type="EMBL" id="KAK4209311.1"/>
    </source>
</evidence>
<keyword evidence="4" id="KW-1185">Reference proteome</keyword>
<dbReference type="AlphaFoldDB" id="A0AAN6Y0V8"/>
<organism evidence="3 4">
    <name type="scientific">Rhypophila decipiens</name>
    <dbReference type="NCBI Taxonomy" id="261697"/>
    <lineage>
        <taxon>Eukaryota</taxon>
        <taxon>Fungi</taxon>
        <taxon>Dikarya</taxon>
        <taxon>Ascomycota</taxon>
        <taxon>Pezizomycotina</taxon>
        <taxon>Sordariomycetes</taxon>
        <taxon>Sordariomycetidae</taxon>
        <taxon>Sordariales</taxon>
        <taxon>Naviculisporaceae</taxon>
        <taxon>Rhypophila</taxon>
    </lineage>
</organism>
<dbReference type="Gene3D" id="3.40.50.1110">
    <property type="entry name" value="SGNH hydrolase"/>
    <property type="match status" value="1"/>
</dbReference>
<dbReference type="CDD" id="cd01833">
    <property type="entry name" value="XynB_like"/>
    <property type="match status" value="1"/>
</dbReference>
<reference evidence="3" key="1">
    <citation type="journal article" date="2023" name="Mol. Phylogenet. Evol.">
        <title>Genome-scale phylogeny and comparative genomics of the fungal order Sordariales.</title>
        <authorList>
            <person name="Hensen N."/>
            <person name="Bonometti L."/>
            <person name="Westerberg I."/>
            <person name="Brannstrom I.O."/>
            <person name="Guillou S."/>
            <person name="Cros-Aarteil S."/>
            <person name="Calhoun S."/>
            <person name="Haridas S."/>
            <person name="Kuo A."/>
            <person name="Mondo S."/>
            <person name="Pangilinan J."/>
            <person name="Riley R."/>
            <person name="LaButti K."/>
            <person name="Andreopoulos B."/>
            <person name="Lipzen A."/>
            <person name="Chen C."/>
            <person name="Yan M."/>
            <person name="Daum C."/>
            <person name="Ng V."/>
            <person name="Clum A."/>
            <person name="Steindorff A."/>
            <person name="Ohm R.A."/>
            <person name="Martin F."/>
            <person name="Silar P."/>
            <person name="Natvig D.O."/>
            <person name="Lalanne C."/>
            <person name="Gautier V."/>
            <person name="Ament-Velasquez S.L."/>
            <person name="Kruys A."/>
            <person name="Hutchinson M.I."/>
            <person name="Powell A.J."/>
            <person name="Barry K."/>
            <person name="Miller A.N."/>
            <person name="Grigoriev I.V."/>
            <person name="Debuchy R."/>
            <person name="Gladieux P."/>
            <person name="Hiltunen Thoren M."/>
            <person name="Johannesson H."/>
        </authorList>
    </citation>
    <scope>NUCLEOTIDE SEQUENCE</scope>
    <source>
        <strain evidence="3">PSN293</strain>
    </source>
</reference>
<dbReference type="InterPro" id="IPR036514">
    <property type="entry name" value="SGNH_hydro_sf"/>
</dbReference>
<dbReference type="SMART" id="SM00060">
    <property type="entry name" value="FN3"/>
    <property type="match status" value="1"/>
</dbReference>
<dbReference type="PANTHER" id="PTHR30383:SF19">
    <property type="entry name" value="FIBRONECTIN TYPE-III DOMAIN-CONTAINING PROTEIN"/>
    <property type="match status" value="1"/>
</dbReference>